<evidence type="ECO:0000256" key="2">
    <source>
        <dbReference type="ARBA" id="ARBA00006484"/>
    </source>
</evidence>
<organism evidence="14 15">
    <name type="scientific">Leptotrombidium deliense</name>
    <dbReference type="NCBI Taxonomy" id="299467"/>
    <lineage>
        <taxon>Eukaryota</taxon>
        <taxon>Metazoa</taxon>
        <taxon>Ecdysozoa</taxon>
        <taxon>Arthropoda</taxon>
        <taxon>Chelicerata</taxon>
        <taxon>Arachnida</taxon>
        <taxon>Acari</taxon>
        <taxon>Acariformes</taxon>
        <taxon>Trombidiformes</taxon>
        <taxon>Prostigmata</taxon>
        <taxon>Anystina</taxon>
        <taxon>Parasitengona</taxon>
        <taxon>Trombiculoidea</taxon>
        <taxon>Trombiculidae</taxon>
        <taxon>Leptotrombidium</taxon>
    </lineage>
</organism>
<protein>
    <recommendedName>
        <fullName evidence="10">Short-chain dehydrogenase/reductase 3</fullName>
    </recommendedName>
    <alternativeName>
        <fullName evidence="11">Retinal short-chain dehydrogenase/reductase 1</fullName>
    </alternativeName>
</protein>
<dbReference type="VEuPathDB" id="VectorBase:LDEU006238"/>
<dbReference type="CDD" id="cd05339">
    <property type="entry name" value="17beta-HSDXI-like_SDR_c"/>
    <property type="match status" value="1"/>
</dbReference>
<dbReference type="AlphaFoldDB" id="A0A443SE55"/>
<dbReference type="InterPro" id="IPR002347">
    <property type="entry name" value="SDR_fam"/>
</dbReference>
<keyword evidence="15" id="KW-1185">Reference proteome</keyword>
<evidence type="ECO:0000313" key="14">
    <source>
        <dbReference type="EMBL" id="RWS25803.1"/>
    </source>
</evidence>
<keyword evidence="8 13" id="KW-0472">Membrane</keyword>
<dbReference type="PRINTS" id="PR00081">
    <property type="entry name" value="GDHRDH"/>
</dbReference>
<evidence type="ECO:0000256" key="13">
    <source>
        <dbReference type="SAM" id="Phobius"/>
    </source>
</evidence>
<evidence type="ECO:0000313" key="15">
    <source>
        <dbReference type="Proteomes" id="UP000288716"/>
    </source>
</evidence>
<dbReference type="GO" id="GO:0016020">
    <property type="term" value="C:membrane"/>
    <property type="evidence" value="ECO:0007669"/>
    <property type="project" value="UniProtKB-SubCell"/>
</dbReference>
<dbReference type="SUPFAM" id="SSF51735">
    <property type="entry name" value="NAD(P)-binding Rossmann-fold domains"/>
    <property type="match status" value="1"/>
</dbReference>
<name>A0A443SE55_9ACAR</name>
<dbReference type="EMBL" id="NCKV01003370">
    <property type="protein sequence ID" value="RWS25803.1"/>
    <property type="molecule type" value="Genomic_DNA"/>
</dbReference>
<dbReference type="Proteomes" id="UP000288716">
    <property type="component" value="Unassembled WGS sequence"/>
</dbReference>
<evidence type="ECO:0000256" key="5">
    <source>
        <dbReference type="ARBA" id="ARBA00022989"/>
    </source>
</evidence>
<comment type="caution">
    <text evidence="14">The sequence shown here is derived from an EMBL/GenBank/DDBJ whole genome shotgun (WGS) entry which is preliminary data.</text>
</comment>
<dbReference type="PRINTS" id="PR00080">
    <property type="entry name" value="SDRFAMILY"/>
</dbReference>
<dbReference type="GO" id="GO:0052650">
    <property type="term" value="F:all-trans-retinol dehydrogenase (NADP+) activity"/>
    <property type="evidence" value="ECO:0007669"/>
    <property type="project" value="UniProtKB-ARBA"/>
</dbReference>
<gene>
    <name evidence="14" type="ORF">B4U80_05454</name>
</gene>
<dbReference type="Gene3D" id="3.40.50.720">
    <property type="entry name" value="NAD(P)-binding Rossmann-like Domain"/>
    <property type="match status" value="1"/>
</dbReference>
<keyword evidence="5 13" id="KW-1133">Transmembrane helix</keyword>
<evidence type="ECO:0000256" key="8">
    <source>
        <dbReference type="ARBA" id="ARBA00023136"/>
    </source>
</evidence>
<sequence>MLIRDIFYIFYLWLRSIILFFIPRSWRQKNISNDTVLITGGGSGLGRCLAIKFASKVANVIICDINEDGLKGTKKLVIKAGGKCIAYHCDVSSYSAVEEMAKKIGSDVGKVTILVNNAGIVDGTRFVDLTPMQIERVFRVNTFSHFWTCKAFLPSMIDSDVGHVVSICSVAGVSAAPYLSNYVSSKFAALGFFHSLYVEYKLQSKVNFTVVCTTQLNTGMFAGVGQTLMAPLEPEYVANEILKAVLSNQEMLVLPKFFYFTMFLQTIMPLNVFPYILRVFKGDKAMEVFSTSRNEYQC</sequence>
<reference evidence="14 15" key="1">
    <citation type="journal article" date="2018" name="Gigascience">
        <title>Genomes of trombidid mites reveal novel predicted allergens and laterally-transferred genes associated with secondary metabolism.</title>
        <authorList>
            <person name="Dong X."/>
            <person name="Chaisiri K."/>
            <person name="Xia D."/>
            <person name="Armstrong S.D."/>
            <person name="Fang Y."/>
            <person name="Donnelly M.J."/>
            <person name="Kadowaki T."/>
            <person name="McGarry J.W."/>
            <person name="Darby A.C."/>
            <person name="Makepeace B.L."/>
        </authorList>
    </citation>
    <scope>NUCLEOTIDE SEQUENCE [LARGE SCALE GENOMIC DNA]</scope>
    <source>
        <strain evidence="14">UoL-UT</strain>
    </source>
</reference>
<evidence type="ECO:0000256" key="10">
    <source>
        <dbReference type="ARBA" id="ARBA00068717"/>
    </source>
</evidence>
<comment type="function">
    <text evidence="9">Catalyzes the reduction of all-trans-retinal to all-trans-retinol in the presence of NADPH.</text>
</comment>
<feature type="transmembrane region" description="Helical" evidence="13">
    <location>
        <begin position="257"/>
        <end position="277"/>
    </location>
</feature>
<evidence type="ECO:0000256" key="6">
    <source>
        <dbReference type="ARBA" id="ARBA00023002"/>
    </source>
</evidence>
<keyword evidence="3 13" id="KW-0812">Transmembrane</keyword>
<comment type="similarity">
    <text evidence="2 12">Belongs to the short-chain dehydrogenases/reductases (SDR) family.</text>
</comment>
<accession>A0A443SE55</accession>
<dbReference type="Pfam" id="PF00106">
    <property type="entry name" value="adh_short"/>
    <property type="match status" value="1"/>
</dbReference>
<evidence type="ECO:0000256" key="4">
    <source>
        <dbReference type="ARBA" id="ARBA00022857"/>
    </source>
</evidence>
<dbReference type="InterPro" id="IPR036291">
    <property type="entry name" value="NAD(P)-bd_dom_sf"/>
</dbReference>
<dbReference type="OrthoDB" id="10253736at2759"/>
<evidence type="ECO:0000256" key="7">
    <source>
        <dbReference type="ARBA" id="ARBA00023098"/>
    </source>
</evidence>
<evidence type="ECO:0000256" key="1">
    <source>
        <dbReference type="ARBA" id="ARBA00004141"/>
    </source>
</evidence>
<dbReference type="PANTHER" id="PTHR24322:SF736">
    <property type="entry name" value="RETINOL DEHYDROGENASE 10"/>
    <property type="match status" value="1"/>
</dbReference>
<dbReference type="FunFam" id="3.40.50.720:FF:000131">
    <property type="entry name" value="Short-chain dehydrogenase/reductase 3"/>
    <property type="match status" value="1"/>
</dbReference>
<keyword evidence="6" id="KW-0560">Oxidoreductase</keyword>
<dbReference type="STRING" id="299467.A0A443SE55"/>
<keyword evidence="7" id="KW-0443">Lipid metabolism</keyword>
<keyword evidence="4" id="KW-0521">NADP</keyword>
<evidence type="ECO:0000256" key="9">
    <source>
        <dbReference type="ARBA" id="ARBA00059620"/>
    </source>
</evidence>
<evidence type="ECO:0000256" key="12">
    <source>
        <dbReference type="RuleBase" id="RU000363"/>
    </source>
</evidence>
<evidence type="ECO:0000256" key="11">
    <source>
        <dbReference type="ARBA" id="ARBA00082544"/>
    </source>
</evidence>
<comment type="subcellular location">
    <subcellularLocation>
        <location evidence="1">Membrane</location>
        <topology evidence="1">Multi-pass membrane protein</topology>
    </subcellularLocation>
</comment>
<proteinExistence type="inferred from homology"/>
<dbReference type="PANTHER" id="PTHR24322">
    <property type="entry name" value="PKSB"/>
    <property type="match status" value="1"/>
</dbReference>
<evidence type="ECO:0000256" key="3">
    <source>
        <dbReference type="ARBA" id="ARBA00022692"/>
    </source>
</evidence>